<feature type="domain" description="Glycosyl hydrolase family 31 C-terminal" evidence="1">
    <location>
        <begin position="8"/>
        <end position="97"/>
    </location>
</feature>
<evidence type="ECO:0000313" key="3">
    <source>
        <dbReference type="Proteomes" id="UP001374535"/>
    </source>
</evidence>
<dbReference type="InterPro" id="IPR048395">
    <property type="entry name" value="Glyco_hydro_31_C"/>
</dbReference>
<dbReference type="Pfam" id="PF21365">
    <property type="entry name" value="Glyco_hydro_31_3rd"/>
    <property type="match status" value="1"/>
</dbReference>
<dbReference type="PANTHER" id="PTHR46959:SF2">
    <property type="entry name" value="SULFOQUINOVOSIDASE"/>
    <property type="match status" value="1"/>
</dbReference>
<keyword evidence="3" id="KW-1185">Reference proteome</keyword>
<accession>A0AAQ3RWQ5</accession>
<organism evidence="2 3">
    <name type="scientific">Vigna mungo</name>
    <name type="common">Black gram</name>
    <name type="synonym">Phaseolus mungo</name>
    <dbReference type="NCBI Taxonomy" id="3915"/>
    <lineage>
        <taxon>Eukaryota</taxon>
        <taxon>Viridiplantae</taxon>
        <taxon>Streptophyta</taxon>
        <taxon>Embryophyta</taxon>
        <taxon>Tracheophyta</taxon>
        <taxon>Spermatophyta</taxon>
        <taxon>Magnoliopsida</taxon>
        <taxon>eudicotyledons</taxon>
        <taxon>Gunneridae</taxon>
        <taxon>Pentapetalae</taxon>
        <taxon>rosids</taxon>
        <taxon>fabids</taxon>
        <taxon>Fabales</taxon>
        <taxon>Fabaceae</taxon>
        <taxon>Papilionoideae</taxon>
        <taxon>50 kb inversion clade</taxon>
        <taxon>NPAAA clade</taxon>
        <taxon>indigoferoid/millettioid clade</taxon>
        <taxon>Phaseoleae</taxon>
        <taxon>Vigna</taxon>
    </lineage>
</organism>
<dbReference type="Gene3D" id="2.60.40.1180">
    <property type="entry name" value="Golgi alpha-mannosidase II"/>
    <property type="match status" value="1"/>
</dbReference>
<name>A0AAQ3RWQ5_VIGMU</name>
<dbReference type="Proteomes" id="UP001374535">
    <property type="component" value="Chromosome 6"/>
</dbReference>
<evidence type="ECO:0000259" key="1">
    <source>
        <dbReference type="Pfam" id="PF21365"/>
    </source>
</evidence>
<dbReference type="InterPro" id="IPR013780">
    <property type="entry name" value="Glyco_hydro_b"/>
</dbReference>
<dbReference type="AlphaFoldDB" id="A0AAQ3RWQ5"/>
<dbReference type="EMBL" id="CP144695">
    <property type="protein sequence ID" value="WVZ07923.1"/>
    <property type="molecule type" value="Genomic_DNA"/>
</dbReference>
<reference evidence="2 3" key="1">
    <citation type="journal article" date="2023" name="Life. Sci Alliance">
        <title>Evolutionary insights into 3D genome organization and epigenetic landscape of Vigna mungo.</title>
        <authorList>
            <person name="Junaid A."/>
            <person name="Singh B."/>
            <person name="Bhatia S."/>
        </authorList>
    </citation>
    <scope>NUCLEOTIDE SEQUENCE [LARGE SCALE GENOMIC DNA]</scope>
    <source>
        <strain evidence="2">Urdbean</strain>
    </source>
</reference>
<dbReference type="SUPFAM" id="SSF51011">
    <property type="entry name" value="Glycosyl hydrolase domain"/>
    <property type="match status" value="1"/>
</dbReference>
<evidence type="ECO:0000313" key="2">
    <source>
        <dbReference type="EMBL" id="WVZ07923.1"/>
    </source>
</evidence>
<protein>
    <recommendedName>
        <fullName evidence="1">Glycosyl hydrolase family 31 C-terminal domain-containing protein</fullName>
    </recommendedName>
</protein>
<sequence length="113" mass="12766">MEEASQKGLPVCRHLFLHYPTDERVQHLSYQQFLVGSEFLVVPVLDKGKRKVKAYFPLGESSSWVHIWTGKVLSKQGSEEWVEAPIGYPAVFVKVGSHVGEIFLNNLRSLGIL</sequence>
<gene>
    <name evidence="2" type="ORF">V8G54_021269</name>
</gene>
<proteinExistence type="predicted"/>
<dbReference type="InterPro" id="IPR052990">
    <property type="entry name" value="Sulfoquinovosidase_GH31"/>
</dbReference>
<dbReference type="PANTHER" id="PTHR46959">
    <property type="entry name" value="SULFOQUINOVOSIDASE"/>
    <property type="match status" value="1"/>
</dbReference>